<dbReference type="GO" id="GO:0008691">
    <property type="term" value="F:3-hydroxybutyryl-CoA dehydrogenase activity"/>
    <property type="evidence" value="ECO:0007669"/>
    <property type="project" value="UniProtKB-EC"/>
</dbReference>
<dbReference type="InterPro" id="IPR006108">
    <property type="entry name" value="3HC_DH_C"/>
</dbReference>
<dbReference type="InterPro" id="IPR008927">
    <property type="entry name" value="6-PGluconate_DH-like_C_sf"/>
</dbReference>
<dbReference type="SUPFAM" id="SSF51735">
    <property type="entry name" value="NAD(P)-binding Rossmann-fold domains"/>
    <property type="match status" value="1"/>
</dbReference>
<dbReference type="GO" id="GO:0070403">
    <property type="term" value="F:NAD+ binding"/>
    <property type="evidence" value="ECO:0007669"/>
    <property type="project" value="InterPro"/>
</dbReference>
<dbReference type="PROSITE" id="PS00067">
    <property type="entry name" value="3HCDH"/>
    <property type="match status" value="1"/>
</dbReference>
<dbReference type="InterPro" id="IPR036291">
    <property type="entry name" value="NAD(P)-bd_dom_sf"/>
</dbReference>
<dbReference type="GO" id="GO:0006631">
    <property type="term" value="P:fatty acid metabolic process"/>
    <property type="evidence" value="ECO:0007669"/>
    <property type="project" value="InterPro"/>
</dbReference>
<evidence type="ECO:0000256" key="1">
    <source>
        <dbReference type="ARBA" id="ARBA00009463"/>
    </source>
</evidence>
<name>A0A133UVY8_9EURY</name>
<evidence type="ECO:0000259" key="3">
    <source>
        <dbReference type="Pfam" id="PF00725"/>
    </source>
</evidence>
<protein>
    <submittedName>
        <fullName evidence="5">3-hydroxybutyryl-CoA dehydrogenase</fullName>
        <ecNumber evidence="5">1.1.1.157</ecNumber>
    </submittedName>
</protein>
<feature type="domain" description="3-hydroxyacyl-CoA dehydrogenase C-terminal" evidence="3">
    <location>
        <begin position="45"/>
        <end position="141"/>
    </location>
</feature>
<dbReference type="EMBL" id="LHXU01000114">
    <property type="protein sequence ID" value="KXA98375.1"/>
    <property type="molecule type" value="Genomic_DNA"/>
</dbReference>
<evidence type="ECO:0000313" key="5">
    <source>
        <dbReference type="EMBL" id="KXA98375.1"/>
    </source>
</evidence>
<dbReference type="Pfam" id="PF02737">
    <property type="entry name" value="3HCDH_N"/>
    <property type="match status" value="1"/>
</dbReference>
<dbReference type="Gene3D" id="1.10.1040.10">
    <property type="entry name" value="N-(1-d-carboxylethyl)-l-norvaline Dehydrogenase, domain 2"/>
    <property type="match status" value="1"/>
</dbReference>
<proteinExistence type="inferred from homology"/>
<dbReference type="PANTHER" id="PTHR48075">
    <property type="entry name" value="3-HYDROXYACYL-COA DEHYDROGENASE FAMILY PROTEIN"/>
    <property type="match status" value="1"/>
</dbReference>
<dbReference type="InterPro" id="IPR013328">
    <property type="entry name" value="6PGD_dom2"/>
</dbReference>
<comment type="caution">
    <text evidence="5">The sequence shown here is derived from an EMBL/GenBank/DDBJ whole genome shotgun (WGS) entry which is preliminary data.</text>
</comment>
<dbReference type="Proteomes" id="UP000070341">
    <property type="component" value="Unassembled WGS sequence"/>
</dbReference>
<evidence type="ECO:0000256" key="2">
    <source>
        <dbReference type="ARBA" id="ARBA00023002"/>
    </source>
</evidence>
<feature type="domain" description="3-hydroxyacyl-CoA dehydrogenase NAD binding" evidence="4">
    <location>
        <begin position="2"/>
        <end position="42"/>
    </location>
</feature>
<comment type="similarity">
    <text evidence="1">Belongs to the 3-hydroxyacyl-CoA dehydrogenase family.</text>
</comment>
<dbReference type="SUPFAM" id="SSF48179">
    <property type="entry name" value="6-phosphogluconate dehydrogenase C-terminal domain-like"/>
    <property type="match status" value="1"/>
</dbReference>
<dbReference type="Pfam" id="PF00725">
    <property type="entry name" value="3HCDH"/>
    <property type="match status" value="1"/>
</dbReference>
<organism evidence="5 6">
    <name type="scientific">candidate division MSBL1 archaeon SCGC-AAA259M10</name>
    <dbReference type="NCBI Taxonomy" id="1698270"/>
    <lineage>
        <taxon>Archaea</taxon>
        <taxon>Methanobacteriati</taxon>
        <taxon>Methanobacteriota</taxon>
        <taxon>candidate division MSBL1</taxon>
    </lineage>
</organism>
<reference evidence="5 6" key="1">
    <citation type="journal article" date="2016" name="Sci. Rep.">
        <title>Metabolic traits of an uncultured archaeal lineage -MSBL1- from brine pools of the Red Sea.</title>
        <authorList>
            <person name="Mwirichia R."/>
            <person name="Alam I."/>
            <person name="Rashid M."/>
            <person name="Vinu M."/>
            <person name="Ba-Alawi W."/>
            <person name="Anthony Kamau A."/>
            <person name="Kamanda Ngugi D."/>
            <person name="Goker M."/>
            <person name="Klenk H.P."/>
            <person name="Bajic V."/>
            <person name="Stingl U."/>
        </authorList>
    </citation>
    <scope>NUCLEOTIDE SEQUENCE [LARGE SCALE GENOMIC DNA]</scope>
    <source>
        <strain evidence="5">SCGC-AAA259M10</strain>
    </source>
</reference>
<dbReference type="EC" id="1.1.1.157" evidence="5"/>
<dbReference type="PANTHER" id="PTHR48075:SF5">
    <property type="entry name" value="3-HYDROXYBUTYRYL-COA DEHYDROGENASE"/>
    <property type="match status" value="1"/>
</dbReference>
<keyword evidence="2 5" id="KW-0560">Oxidoreductase</keyword>
<keyword evidence="6" id="KW-1185">Reference proteome</keyword>
<dbReference type="PATRIC" id="fig|1698270.3.peg.183"/>
<dbReference type="InterPro" id="IPR006176">
    <property type="entry name" value="3-OHacyl-CoA_DH_NAD-bd"/>
</dbReference>
<gene>
    <name evidence="5" type="ORF">AKJ40_04820</name>
</gene>
<evidence type="ECO:0000313" key="6">
    <source>
        <dbReference type="Proteomes" id="UP000070341"/>
    </source>
</evidence>
<feature type="non-terminal residue" evidence="5">
    <location>
        <position position="1"/>
    </location>
</feature>
<dbReference type="AlphaFoldDB" id="A0A133UVY8"/>
<evidence type="ECO:0000259" key="4">
    <source>
        <dbReference type="Pfam" id="PF02737"/>
    </source>
</evidence>
<dbReference type="InterPro" id="IPR006180">
    <property type="entry name" value="3-OHacyl-CoA_DH_CS"/>
</dbReference>
<dbReference type="Gene3D" id="3.40.50.720">
    <property type="entry name" value="NAD(P)-binding Rossmann-like Domain"/>
    <property type="match status" value="1"/>
</dbReference>
<accession>A0A133UVY8</accession>
<sequence length="142" mass="15768">PSPVPVMDLVEVIKGMKTSGETFDTVWKTVEELGKTPIEVEDSPGFVVNRILIPMINEAFFTLQEGVAKKEAIDDAFKLGANHPMGPLEVADLIGLDTVLHIMEILHEEIGDSKYRPCPLLRKYVRAGKLGRKTGEGVYKYE</sequence>